<feature type="transmembrane region" description="Helical" evidence="1">
    <location>
        <begin position="20"/>
        <end position="42"/>
    </location>
</feature>
<keyword evidence="1" id="KW-0812">Transmembrane</keyword>
<name>A0AAU8KZ11_9CAUD</name>
<organism evidence="2">
    <name type="scientific">Pantoea phage Survivor</name>
    <dbReference type="NCBI Taxonomy" id="3232176"/>
    <lineage>
        <taxon>Viruses</taxon>
        <taxon>Duplodnaviria</taxon>
        <taxon>Heunggongvirae</taxon>
        <taxon>Uroviricota</taxon>
        <taxon>Caudoviricetes</taxon>
    </lineage>
</organism>
<accession>A0AAU8KZ11</accession>
<sequence length="107" mass="11967">MTTNTTMQEQPKSVYSHTLMYPGVPLSSLISMTGLLLGAYGVQHQLAIDPNLTSEQITSGDKIADQRFMNEYMAFKNSLDSLSRDYTRIVCTAQSNGTALYLHLYCY</sequence>
<keyword evidence="1" id="KW-0472">Membrane</keyword>
<evidence type="ECO:0000313" key="2">
    <source>
        <dbReference type="EMBL" id="XCN28166.1"/>
    </source>
</evidence>
<protein>
    <submittedName>
        <fullName evidence="2">Uncharacterized protein</fullName>
    </submittedName>
</protein>
<proteinExistence type="predicted"/>
<dbReference type="EMBL" id="PP885733">
    <property type="protein sequence ID" value="XCN28166.1"/>
    <property type="molecule type" value="Genomic_DNA"/>
</dbReference>
<reference evidence="2" key="1">
    <citation type="submission" date="2024-06" db="EMBL/GenBank/DDBJ databases">
        <authorList>
            <person name="Gannavaram S."/>
            <person name="Nemani S."/>
            <person name="Datta M."/>
            <person name="Picchiottino A."/>
            <person name="Mereddy A."/>
            <person name="Gannavaram N."/>
            <person name="Honeycutt C."/>
            <person name="Tran D."/>
            <person name="Choi K."/>
            <person name="Srinivasan K."/>
            <person name="Johnson A."/>
        </authorList>
    </citation>
    <scope>NUCLEOTIDE SEQUENCE</scope>
</reference>
<evidence type="ECO:0000256" key="1">
    <source>
        <dbReference type="SAM" id="Phobius"/>
    </source>
</evidence>
<keyword evidence="1" id="KW-1133">Transmembrane helix</keyword>